<evidence type="ECO:0000313" key="1">
    <source>
        <dbReference type="EMBL" id="KEO72671.1"/>
    </source>
</evidence>
<organism evidence="1 2">
    <name type="scientific">Anditalea andensis</name>
    <dbReference type="NCBI Taxonomy" id="1048983"/>
    <lineage>
        <taxon>Bacteria</taxon>
        <taxon>Pseudomonadati</taxon>
        <taxon>Bacteroidota</taxon>
        <taxon>Cytophagia</taxon>
        <taxon>Cytophagales</taxon>
        <taxon>Cytophagaceae</taxon>
        <taxon>Anditalea</taxon>
    </lineage>
</organism>
<dbReference type="AlphaFoldDB" id="A0A074KRU6"/>
<dbReference type="EMBL" id="JMIH01000024">
    <property type="protein sequence ID" value="KEO72671.1"/>
    <property type="molecule type" value="Genomic_DNA"/>
</dbReference>
<proteinExistence type="predicted"/>
<dbReference type="Proteomes" id="UP000027821">
    <property type="component" value="Unassembled WGS sequence"/>
</dbReference>
<name>A0A074KRU6_9BACT</name>
<evidence type="ECO:0000313" key="2">
    <source>
        <dbReference type="Proteomes" id="UP000027821"/>
    </source>
</evidence>
<keyword evidence="2" id="KW-1185">Reference proteome</keyword>
<gene>
    <name evidence="1" type="ORF">EL17_18205</name>
</gene>
<sequence>MKSNIVILLTIFGFAIYPRQTGKPLYFDFYGAGYTTGIGMGKRKIFISGLGQDIIHISLSTLFFPYLEDPV</sequence>
<dbReference type="OrthoDB" id="788362at2"/>
<reference evidence="1 2" key="1">
    <citation type="submission" date="2014-04" db="EMBL/GenBank/DDBJ databases">
        <title>Characterization and application of a salt tolerant electro-active bacterium.</title>
        <authorList>
            <person name="Yang L."/>
            <person name="Wei S."/>
            <person name="Tay Q.X.M."/>
        </authorList>
    </citation>
    <scope>NUCLEOTIDE SEQUENCE [LARGE SCALE GENOMIC DNA]</scope>
    <source>
        <strain evidence="1 2">LY1</strain>
    </source>
</reference>
<accession>A0A074KRU6</accession>
<protein>
    <submittedName>
        <fullName evidence="1">Uncharacterized protein</fullName>
    </submittedName>
</protein>
<dbReference type="RefSeq" id="WP_035077377.1">
    <property type="nucleotide sequence ID" value="NZ_JMIH01000024.1"/>
</dbReference>
<comment type="caution">
    <text evidence="1">The sequence shown here is derived from an EMBL/GenBank/DDBJ whole genome shotgun (WGS) entry which is preliminary data.</text>
</comment>